<organism evidence="3 4">
    <name type="scientific">Tardiphaga robiniae</name>
    <dbReference type="NCBI Taxonomy" id="943830"/>
    <lineage>
        <taxon>Bacteria</taxon>
        <taxon>Pseudomonadati</taxon>
        <taxon>Pseudomonadota</taxon>
        <taxon>Alphaproteobacteria</taxon>
        <taxon>Hyphomicrobiales</taxon>
        <taxon>Nitrobacteraceae</taxon>
        <taxon>Tardiphaga</taxon>
    </lineage>
</organism>
<keyword evidence="1" id="KW-0472">Membrane</keyword>
<dbReference type="Pfam" id="PF07589">
    <property type="entry name" value="PEP-CTERM"/>
    <property type="match status" value="1"/>
</dbReference>
<sequence length="134" mass="14249">MSIAGNTYVTFMQITGSYNFGANTSVSVSHDDGASFYLTNGENPQSGTTNNHPLQILSTKFTSPQETTVVTNTFSVSGQQNYLLDYVAGNGSPSVLIMTAAVPEPSTWALMIAGFAGIGLMAYRRRIKATPQLA</sequence>
<feature type="transmembrane region" description="Helical" evidence="1">
    <location>
        <begin position="106"/>
        <end position="123"/>
    </location>
</feature>
<dbReference type="Proteomes" id="UP000515291">
    <property type="component" value="Chromosome"/>
</dbReference>
<dbReference type="KEGG" id="trb:HB776_03825"/>
<reference evidence="4" key="1">
    <citation type="journal article" date="2020" name="Mol. Plant Microbe">
        <title>Rhizobial microsymbionts of the narrowly endemic Oxytropis species growing in Kamchatka are characterized by significant genetic diversity and possess a set of genes that are associated with T3SS and T6SS secretion systems and can affect the development of symbiosis.</title>
        <authorList>
            <person name="Safronova V."/>
            <person name="Guro P."/>
            <person name="Sazanova A."/>
            <person name="Kuznetsova I."/>
            <person name="Belimov A."/>
            <person name="Yakubov V."/>
            <person name="Chirak E."/>
            <person name="Afonin A."/>
            <person name="Gogolev Y."/>
            <person name="Andronov E."/>
            <person name="Tikhonovich I."/>
        </authorList>
    </citation>
    <scope>NUCLEOTIDE SEQUENCE [LARGE SCALE GENOMIC DNA]</scope>
    <source>
        <strain evidence="4">581</strain>
    </source>
</reference>
<dbReference type="InterPro" id="IPR013424">
    <property type="entry name" value="Ice-binding_C"/>
</dbReference>
<feature type="domain" description="Ice-binding protein C-terminal" evidence="2">
    <location>
        <begin position="101"/>
        <end position="126"/>
    </location>
</feature>
<dbReference type="EMBL" id="CP050292">
    <property type="protein sequence ID" value="QND75284.1"/>
    <property type="molecule type" value="Genomic_DNA"/>
</dbReference>
<evidence type="ECO:0000256" key="1">
    <source>
        <dbReference type="SAM" id="Phobius"/>
    </source>
</evidence>
<evidence type="ECO:0000313" key="4">
    <source>
        <dbReference type="Proteomes" id="UP000515291"/>
    </source>
</evidence>
<dbReference type="NCBIfam" id="NF035944">
    <property type="entry name" value="PEPxxWA-CTERM"/>
    <property type="match status" value="1"/>
</dbReference>
<evidence type="ECO:0000259" key="2">
    <source>
        <dbReference type="Pfam" id="PF07589"/>
    </source>
</evidence>
<gene>
    <name evidence="3" type="ORF">HB776_03825</name>
</gene>
<proteinExistence type="predicted"/>
<protein>
    <submittedName>
        <fullName evidence="3">PEP-CTERM sorting domain-containing protein</fullName>
    </submittedName>
</protein>
<name>A0A7G6U8F2_9BRAD</name>
<keyword evidence="1" id="KW-0812">Transmembrane</keyword>
<dbReference type="AlphaFoldDB" id="A0A7G6U8F2"/>
<dbReference type="NCBIfam" id="TIGR02595">
    <property type="entry name" value="PEP_CTERM"/>
    <property type="match status" value="1"/>
</dbReference>
<keyword evidence="1" id="KW-1133">Transmembrane helix</keyword>
<accession>A0A7G6U8F2</accession>
<evidence type="ECO:0000313" key="3">
    <source>
        <dbReference type="EMBL" id="QND75284.1"/>
    </source>
</evidence>